<evidence type="ECO:0000313" key="1">
    <source>
        <dbReference type="EMBL" id="KAK5704263.1"/>
    </source>
</evidence>
<accession>A0AAN7ZV99</accession>
<dbReference type="Proteomes" id="UP001310594">
    <property type="component" value="Unassembled WGS sequence"/>
</dbReference>
<sequence length="143" mass="15246">MARLFDFGLSPQKVSSVGAAGTNAALLFPSLVASYRALDDTKSAKSSLHIPATDTFDIVAIIVGYHTWQAFITYTTADGVKQAAASDEAHTLVEALQGLLSTTAYALCKQSEKGEVLAGFEGYSTRFEYGSLDQDLLEGVQDE</sequence>
<evidence type="ECO:0000313" key="2">
    <source>
        <dbReference type="Proteomes" id="UP001310594"/>
    </source>
</evidence>
<dbReference type="EMBL" id="JAVRQU010000004">
    <property type="protein sequence ID" value="KAK5704263.1"/>
    <property type="molecule type" value="Genomic_DNA"/>
</dbReference>
<organism evidence="1 2">
    <name type="scientific">Elasticomyces elasticus</name>
    <dbReference type="NCBI Taxonomy" id="574655"/>
    <lineage>
        <taxon>Eukaryota</taxon>
        <taxon>Fungi</taxon>
        <taxon>Dikarya</taxon>
        <taxon>Ascomycota</taxon>
        <taxon>Pezizomycotina</taxon>
        <taxon>Dothideomycetes</taxon>
        <taxon>Dothideomycetidae</taxon>
        <taxon>Mycosphaerellales</taxon>
        <taxon>Teratosphaeriaceae</taxon>
        <taxon>Elasticomyces</taxon>
    </lineage>
</organism>
<name>A0AAN7ZV99_9PEZI</name>
<gene>
    <name evidence="1" type="ORF">LTR97_003278</name>
</gene>
<reference evidence="1" key="1">
    <citation type="submission" date="2023-08" db="EMBL/GenBank/DDBJ databases">
        <title>Black Yeasts Isolated from many extreme environments.</title>
        <authorList>
            <person name="Coleine C."/>
            <person name="Stajich J.E."/>
            <person name="Selbmann L."/>
        </authorList>
    </citation>
    <scope>NUCLEOTIDE SEQUENCE</scope>
    <source>
        <strain evidence="1">CCFEE 5810</strain>
    </source>
</reference>
<dbReference type="AlphaFoldDB" id="A0AAN7ZV99"/>
<proteinExistence type="predicted"/>
<protein>
    <submittedName>
        <fullName evidence="1">Uncharacterized protein</fullName>
    </submittedName>
</protein>
<comment type="caution">
    <text evidence="1">The sequence shown here is derived from an EMBL/GenBank/DDBJ whole genome shotgun (WGS) entry which is preliminary data.</text>
</comment>